<organism evidence="1 2">
    <name type="scientific">Populus trichocarpa</name>
    <name type="common">Western balsam poplar</name>
    <name type="synonym">Populus balsamifera subsp. trichocarpa</name>
    <dbReference type="NCBI Taxonomy" id="3694"/>
    <lineage>
        <taxon>Eukaryota</taxon>
        <taxon>Viridiplantae</taxon>
        <taxon>Streptophyta</taxon>
        <taxon>Embryophyta</taxon>
        <taxon>Tracheophyta</taxon>
        <taxon>Spermatophyta</taxon>
        <taxon>Magnoliopsida</taxon>
        <taxon>eudicotyledons</taxon>
        <taxon>Gunneridae</taxon>
        <taxon>Pentapetalae</taxon>
        <taxon>rosids</taxon>
        <taxon>fabids</taxon>
        <taxon>Malpighiales</taxon>
        <taxon>Salicaceae</taxon>
        <taxon>Saliceae</taxon>
        <taxon>Populus</taxon>
    </lineage>
</organism>
<evidence type="ECO:0000313" key="2">
    <source>
        <dbReference type="Proteomes" id="UP000006729"/>
    </source>
</evidence>
<name>A0ACC0T420_POPTR</name>
<reference evidence="1 2" key="1">
    <citation type="journal article" date="2006" name="Science">
        <title>The genome of black cottonwood, Populus trichocarpa (Torr. &amp; Gray).</title>
        <authorList>
            <person name="Tuskan G.A."/>
            <person name="Difazio S."/>
            <person name="Jansson S."/>
            <person name="Bohlmann J."/>
            <person name="Grigoriev I."/>
            <person name="Hellsten U."/>
            <person name="Putnam N."/>
            <person name="Ralph S."/>
            <person name="Rombauts S."/>
            <person name="Salamov A."/>
            <person name="Schein J."/>
            <person name="Sterck L."/>
            <person name="Aerts A."/>
            <person name="Bhalerao R.R."/>
            <person name="Bhalerao R.P."/>
            <person name="Blaudez D."/>
            <person name="Boerjan W."/>
            <person name="Brun A."/>
            <person name="Brunner A."/>
            <person name="Busov V."/>
            <person name="Campbell M."/>
            <person name="Carlson J."/>
            <person name="Chalot M."/>
            <person name="Chapman J."/>
            <person name="Chen G.L."/>
            <person name="Cooper D."/>
            <person name="Coutinho P.M."/>
            <person name="Couturier J."/>
            <person name="Covert S."/>
            <person name="Cronk Q."/>
            <person name="Cunningham R."/>
            <person name="Davis J."/>
            <person name="Degroeve S."/>
            <person name="Dejardin A."/>
            <person name="Depamphilis C."/>
            <person name="Detter J."/>
            <person name="Dirks B."/>
            <person name="Dubchak I."/>
            <person name="Duplessis S."/>
            <person name="Ehlting J."/>
            <person name="Ellis B."/>
            <person name="Gendler K."/>
            <person name="Goodstein D."/>
            <person name="Gribskov M."/>
            <person name="Grimwood J."/>
            <person name="Groover A."/>
            <person name="Gunter L."/>
            <person name="Hamberger B."/>
            <person name="Heinze B."/>
            <person name="Helariutta Y."/>
            <person name="Henrissat B."/>
            <person name="Holligan D."/>
            <person name="Holt R."/>
            <person name="Huang W."/>
            <person name="Islam-Faridi N."/>
            <person name="Jones S."/>
            <person name="Jones-Rhoades M."/>
            <person name="Jorgensen R."/>
            <person name="Joshi C."/>
            <person name="Kangasjarvi J."/>
            <person name="Karlsson J."/>
            <person name="Kelleher C."/>
            <person name="Kirkpatrick R."/>
            <person name="Kirst M."/>
            <person name="Kohler A."/>
            <person name="Kalluri U."/>
            <person name="Larimer F."/>
            <person name="Leebens-Mack J."/>
            <person name="Leple J.C."/>
            <person name="Locascio P."/>
            <person name="Lou Y."/>
            <person name="Lucas S."/>
            <person name="Martin F."/>
            <person name="Montanini B."/>
            <person name="Napoli C."/>
            <person name="Nelson D.R."/>
            <person name="Nelson C."/>
            <person name="Nieminen K."/>
            <person name="Nilsson O."/>
            <person name="Pereda V."/>
            <person name="Peter G."/>
            <person name="Philippe R."/>
            <person name="Pilate G."/>
            <person name="Poliakov A."/>
            <person name="Razumovskaya J."/>
            <person name="Richardson P."/>
            <person name="Rinaldi C."/>
            <person name="Ritland K."/>
            <person name="Rouze P."/>
            <person name="Ryaboy D."/>
            <person name="Schmutz J."/>
            <person name="Schrader J."/>
            <person name="Segerman B."/>
            <person name="Shin H."/>
            <person name="Siddiqui A."/>
            <person name="Sterky F."/>
            <person name="Terry A."/>
            <person name="Tsai C.J."/>
            <person name="Uberbacher E."/>
            <person name="Unneberg P."/>
            <person name="Vahala J."/>
            <person name="Wall K."/>
            <person name="Wessler S."/>
            <person name="Yang G."/>
            <person name="Yin T."/>
            <person name="Douglas C."/>
            <person name="Marra M."/>
            <person name="Sandberg G."/>
            <person name="Van de Peer Y."/>
            <person name="Rokhsar D."/>
        </authorList>
    </citation>
    <scope>NUCLEOTIDE SEQUENCE [LARGE SCALE GENOMIC DNA]</scope>
    <source>
        <strain evidence="2">cv. Nisqually</strain>
    </source>
</reference>
<gene>
    <name evidence="1" type="ORF">POPTR_004G104500v4</name>
</gene>
<comment type="caution">
    <text evidence="1">The sequence shown here is derived from an EMBL/GenBank/DDBJ whole genome shotgun (WGS) entry which is preliminary data.</text>
</comment>
<dbReference type="Proteomes" id="UP000006729">
    <property type="component" value="Chromosome 4"/>
</dbReference>
<accession>A0ACC0T420</accession>
<dbReference type="EMBL" id="CM009293">
    <property type="protein sequence ID" value="KAI9396281.1"/>
    <property type="molecule type" value="Genomic_DNA"/>
</dbReference>
<keyword evidence="2" id="KW-1185">Reference proteome</keyword>
<sequence length="534" mass="59186">MHGKLHWSAGAVLYQYGYSLGCRKGVKDCSFSSSPVVDRCEASLYISNNAGELYSLSLRSPHFNWVQDLSSFDKNFTVTPGNNGRLYVTVPPLSLVLTLDVLKGNILWQTSIGPLGSAECEPVVDSNGWVSIGSLDGFLYSISPTGALKKYSKASEQDYVIQVSPHLDCSGNAVYMSQTEMEGKVVHTVGESTCVSAMKPKGVLFTMLVPATGVIHWSESYPGKVSSMLSQSDLKNFVLDEGLLLSFIAASRTGKPLPCRSKHQKLLSTCSQARPRHHSIYTGNERTILLFLLLESMLLVILAGLVRFCCIFWTKKKLQDQGLGSFLEKRRSLQLKKKEFDRTITQLEKKAANEAVAHEVIEEIGDLVRERESISRKLSTTYSLGRDGKGLRSESLLPVYDGKSRSYSFQSARKESVTIFHTLSNTSSGESSKEKDSDRDFHEENQSSAKGKGKARAPVETESSSDDDIFEKGYHRSSSEPTSSSKRYANPFFMEQELTEEELNDEGKVVESATGSGRTRSMWLKRRKTLSSTN</sequence>
<evidence type="ECO:0000313" key="1">
    <source>
        <dbReference type="EMBL" id="KAI9396281.1"/>
    </source>
</evidence>
<protein>
    <submittedName>
        <fullName evidence="1">Uncharacterized protein</fullName>
    </submittedName>
</protein>
<proteinExistence type="predicted"/>